<dbReference type="EMBL" id="JBANQN010000001">
    <property type="protein sequence ID" value="KAK6803282.1"/>
    <property type="molecule type" value="Genomic_DNA"/>
</dbReference>
<reference evidence="1 2" key="1">
    <citation type="submission" date="2024-02" db="EMBL/GenBank/DDBJ databases">
        <title>de novo genome assembly of Solanum bulbocastanum strain 11H21.</title>
        <authorList>
            <person name="Hosaka A.J."/>
        </authorList>
    </citation>
    <scope>NUCLEOTIDE SEQUENCE [LARGE SCALE GENOMIC DNA]</scope>
    <source>
        <tissue evidence="1">Young leaves</tissue>
    </source>
</reference>
<keyword evidence="2" id="KW-1185">Reference proteome</keyword>
<evidence type="ECO:0000313" key="2">
    <source>
        <dbReference type="Proteomes" id="UP001371456"/>
    </source>
</evidence>
<dbReference type="Proteomes" id="UP001371456">
    <property type="component" value="Unassembled WGS sequence"/>
</dbReference>
<protein>
    <submittedName>
        <fullName evidence="1">Uncharacterized protein</fullName>
    </submittedName>
</protein>
<proteinExistence type="predicted"/>
<comment type="caution">
    <text evidence="1">The sequence shown here is derived from an EMBL/GenBank/DDBJ whole genome shotgun (WGS) entry which is preliminary data.</text>
</comment>
<accession>A0AAN8YSY0</accession>
<organism evidence="1 2">
    <name type="scientific">Solanum bulbocastanum</name>
    <name type="common">Wild potato</name>
    <dbReference type="NCBI Taxonomy" id="147425"/>
    <lineage>
        <taxon>Eukaryota</taxon>
        <taxon>Viridiplantae</taxon>
        <taxon>Streptophyta</taxon>
        <taxon>Embryophyta</taxon>
        <taxon>Tracheophyta</taxon>
        <taxon>Spermatophyta</taxon>
        <taxon>Magnoliopsida</taxon>
        <taxon>eudicotyledons</taxon>
        <taxon>Gunneridae</taxon>
        <taxon>Pentapetalae</taxon>
        <taxon>asterids</taxon>
        <taxon>lamiids</taxon>
        <taxon>Solanales</taxon>
        <taxon>Solanaceae</taxon>
        <taxon>Solanoideae</taxon>
        <taxon>Solaneae</taxon>
        <taxon>Solanum</taxon>
    </lineage>
</organism>
<dbReference type="AlphaFoldDB" id="A0AAN8YSY0"/>
<sequence length="56" mass="6476">MIFYDRPFILSSRLGCYLPSNGTDMLGCHLIKSHMLYSNWIVHLSKRYAGLSPRSK</sequence>
<gene>
    <name evidence="1" type="ORF">RDI58_001066</name>
</gene>
<name>A0AAN8YSY0_SOLBU</name>
<evidence type="ECO:0000313" key="1">
    <source>
        <dbReference type="EMBL" id="KAK6803282.1"/>
    </source>
</evidence>